<feature type="repeat" description="TPR" evidence="1">
    <location>
        <begin position="242"/>
        <end position="275"/>
    </location>
</feature>
<dbReference type="InterPro" id="IPR011990">
    <property type="entry name" value="TPR-like_helical_dom_sf"/>
</dbReference>
<feature type="repeat" description="TPR" evidence="1">
    <location>
        <begin position="208"/>
        <end position="241"/>
    </location>
</feature>
<dbReference type="PROSITE" id="PS50005">
    <property type="entry name" value="TPR"/>
    <property type="match status" value="7"/>
</dbReference>
<protein>
    <submittedName>
        <fullName evidence="2">Uncharacterized protein</fullName>
    </submittedName>
</protein>
<evidence type="ECO:0000256" key="1">
    <source>
        <dbReference type="PROSITE-ProRule" id="PRU00339"/>
    </source>
</evidence>
<evidence type="ECO:0000313" key="3">
    <source>
        <dbReference type="Proteomes" id="UP000191110"/>
    </source>
</evidence>
<dbReference type="SUPFAM" id="SSF48452">
    <property type="entry name" value="TPR-like"/>
    <property type="match status" value="3"/>
</dbReference>
<name>A0A1T2L8Z8_9GAMM</name>
<dbReference type="SUPFAM" id="SSF52540">
    <property type="entry name" value="P-loop containing nucleoside triphosphate hydrolases"/>
    <property type="match status" value="1"/>
</dbReference>
<comment type="caution">
    <text evidence="2">The sequence shown here is derived from an EMBL/GenBank/DDBJ whole genome shotgun (WGS) entry which is preliminary data.</text>
</comment>
<dbReference type="Pfam" id="PF13432">
    <property type="entry name" value="TPR_16"/>
    <property type="match status" value="2"/>
</dbReference>
<evidence type="ECO:0000313" key="2">
    <source>
        <dbReference type="EMBL" id="OOZ41579.1"/>
    </source>
</evidence>
<feature type="repeat" description="TPR" evidence="1">
    <location>
        <begin position="38"/>
        <end position="71"/>
    </location>
</feature>
<feature type="repeat" description="TPR" evidence="1">
    <location>
        <begin position="140"/>
        <end position="173"/>
    </location>
</feature>
<proteinExistence type="predicted"/>
<feature type="repeat" description="TPR" evidence="1">
    <location>
        <begin position="106"/>
        <end position="139"/>
    </location>
</feature>
<dbReference type="Pfam" id="PF13469">
    <property type="entry name" value="Sulfotransfer_3"/>
    <property type="match status" value="1"/>
</dbReference>
<dbReference type="PANTHER" id="PTHR12558">
    <property type="entry name" value="CELL DIVISION CYCLE 16,23,27"/>
    <property type="match status" value="1"/>
</dbReference>
<dbReference type="Gene3D" id="1.25.40.10">
    <property type="entry name" value="Tetratricopeptide repeat domain"/>
    <property type="match status" value="3"/>
</dbReference>
<organism evidence="2 3">
    <name type="scientific">Solemya pervernicosa gill symbiont</name>
    <dbReference type="NCBI Taxonomy" id="642797"/>
    <lineage>
        <taxon>Bacteria</taxon>
        <taxon>Pseudomonadati</taxon>
        <taxon>Pseudomonadota</taxon>
        <taxon>Gammaproteobacteria</taxon>
        <taxon>sulfur-oxidizing symbionts</taxon>
    </lineage>
</organism>
<dbReference type="InterPro" id="IPR019734">
    <property type="entry name" value="TPR_rpt"/>
</dbReference>
<reference evidence="2 3" key="1">
    <citation type="submission" date="2016-11" db="EMBL/GenBank/DDBJ databases">
        <title>Mixed transmission modes and dynamic genome evolution in an obligate animal-bacterial symbiosis.</title>
        <authorList>
            <person name="Russell S.L."/>
            <person name="Corbett-Detig R.B."/>
            <person name="Cavanaugh C.M."/>
        </authorList>
    </citation>
    <scope>NUCLEOTIDE SEQUENCE [LARGE SCALE GENOMIC DNA]</scope>
    <source>
        <strain evidence="2">Sveles-Q1</strain>
    </source>
</reference>
<dbReference type="EMBL" id="MPRL01000008">
    <property type="protein sequence ID" value="OOZ41579.1"/>
    <property type="molecule type" value="Genomic_DNA"/>
</dbReference>
<dbReference type="PANTHER" id="PTHR12558:SF13">
    <property type="entry name" value="CELL DIVISION CYCLE PROTEIN 27 HOMOLOG"/>
    <property type="match status" value="1"/>
</dbReference>
<dbReference type="Gene3D" id="3.40.50.300">
    <property type="entry name" value="P-loop containing nucleotide triphosphate hydrolases"/>
    <property type="match status" value="1"/>
</dbReference>
<dbReference type="Pfam" id="PF13414">
    <property type="entry name" value="TPR_11"/>
    <property type="match status" value="1"/>
</dbReference>
<keyword evidence="3" id="KW-1185">Reference proteome</keyword>
<gene>
    <name evidence="2" type="ORF">BOW53_03460</name>
</gene>
<dbReference type="Pfam" id="PF13181">
    <property type="entry name" value="TPR_8"/>
    <property type="match status" value="1"/>
</dbReference>
<keyword evidence="1" id="KW-0802">TPR repeat</keyword>
<feature type="repeat" description="TPR" evidence="1">
    <location>
        <begin position="72"/>
        <end position="105"/>
    </location>
</feature>
<accession>A0A1T2L8Z8</accession>
<dbReference type="RefSeq" id="WP_078482690.1">
    <property type="nucleotide sequence ID" value="NZ_MPRL01000008.1"/>
</dbReference>
<dbReference type="SMART" id="SM00028">
    <property type="entry name" value="TPR"/>
    <property type="match status" value="8"/>
</dbReference>
<dbReference type="InterPro" id="IPR027417">
    <property type="entry name" value="P-loop_NTPase"/>
</dbReference>
<feature type="repeat" description="TPR" evidence="1">
    <location>
        <begin position="174"/>
        <end position="207"/>
    </location>
</feature>
<sequence length="639" mass="71607">MESTASAHERATALLSAGLLDDAESLWLKILHEYPNATDAQHGLGTIALQRGDLERAIELLESATSAPQENAQHLKDLGNAYASAGKGEAAENAFRTAINVDPDFFAAHANLGNSLLARGEPEQAITCYQTAISLRPEIPQLHDNLGTALRSKGDLRAAAEAYQKALDIAPTLLTARINLGNVLIDQKQYQRAITLFSDISEQHPNIPDAFVGLGIAQMWLDQFEAALTAFNHAVKLNPRLIDIHFKLGQIYNALHRLPEAKKALIRAIELNASHLGAQRLMATLLRREGNIEQALSLLNQIDIRNNLGEEAGSIHFELGMLYDRAQESAKAFHHFSAGNNIRSAEINDGSVQKERYLNQLKQLHQQFSPEWFGQWHQTSITDQLPCPVFIVGFPRSGTTLLDQILNSHPNLRVMEEQPVIASLMGLVNEQGGGYPGGLASISDELLETLRRDYFNLASERVKLKPGEQLVDKLPLNTIRIGAIHRLFPDAKIILSLRHPYDVCLSNFMQDYHLNDAMANFQTIEDCAKLYSTVMSLWQQYETTLPLNVHKLPYESLVDNLETSSREVIDFLGLEWDPTLLDYASHARDRGFIKTPSYLQVSEPIYQRAKYRWRRYINELEPVIEQLAPYASHFGYPTE</sequence>
<dbReference type="Proteomes" id="UP000191110">
    <property type="component" value="Unassembled WGS sequence"/>
</dbReference>
<dbReference type="AlphaFoldDB" id="A0A1T2L8Z8"/>
<dbReference type="OrthoDB" id="9766687at2"/>